<dbReference type="EMBL" id="CAJPEX010000097">
    <property type="protein sequence ID" value="CAG0913274.1"/>
    <property type="molecule type" value="Genomic_DNA"/>
</dbReference>
<dbReference type="PANTHER" id="PTHR46015">
    <property type="entry name" value="ZGC:172121"/>
    <property type="match status" value="1"/>
</dbReference>
<dbReference type="AlphaFoldDB" id="A0A7R9G8G9"/>
<feature type="domain" description="Hcy-binding" evidence="7">
    <location>
        <begin position="123"/>
        <end position="428"/>
    </location>
</feature>
<dbReference type="GO" id="GO:0009086">
    <property type="term" value="P:methionine biosynthetic process"/>
    <property type="evidence" value="ECO:0007669"/>
    <property type="project" value="TreeGrafter"/>
</dbReference>
<evidence type="ECO:0000256" key="3">
    <source>
        <dbReference type="ARBA" id="ARBA00022723"/>
    </source>
</evidence>
<evidence type="ECO:0000259" key="7">
    <source>
        <dbReference type="PROSITE" id="PS50970"/>
    </source>
</evidence>
<feature type="non-terminal residue" evidence="8">
    <location>
        <position position="431"/>
    </location>
</feature>
<evidence type="ECO:0000256" key="6">
    <source>
        <dbReference type="PROSITE-ProRule" id="PRU00333"/>
    </source>
</evidence>
<dbReference type="SUPFAM" id="SSF82282">
    <property type="entry name" value="Homocysteine S-methyltransferase"/>
    <property type="match status" value="2"/>
</dbReference>
<dbReference type="InterPro" id="IPR003726">
    <property type="entry name" value="HCY_dom"/>
</dbReference>
<comment type="pathway">
    <text evidence="5">Amino-acid biosynthesis; L-methionine biosynthesis via de novo pathway.</text>
</comment>
<dbReference type="InterPro" id="IPR051486">
    <property type="entry name" value="Hcy_S-methyltransferase"/>
</dbReference>
<gene>
    <name evidence="8" type="ORF">NMOB1V02_LOCUS1025</name>
</gene>
<feature type="binding site" evidence="6">
    <location>
        <position position="414"/>
    </location>
    <ligand>
        <name>Zn(2+)</name>
        <dbReference type="ChEBI" id="CHEBI:29105"/>
    </ligand>
</feature>
<evidence type="ECO:0000313" key="9">
    <source>
        <dbReference type="Proteomes" id="UP000678499"/>
    </source>
</evidence>
<evidence type="ECO:0000256" key="5">
    <source>
        <dbReference type="ARBA" id="ARBA00034478"/>
    </source>
</evidence>
<dbReference type="EMBL" id="OA882134">
    <property type="protein sequence ID" value="CAD7273122.1"/>
    <property type="molecule type" value="Genomic_DNA"/>
</dbReference>
<dbReference type="Proteomes" id="UP000678499">
    <property type="component" value="Unassembled WGS sequence"/>
</dbReference>
<name>A0A7R9G8G9_9CRUS</name>
<keyword evidence="2 6" id="KW-0808">Transferase</keyword>
<dbReference type="InterPro" id="IPR036589">
    <property type="entry name" value="HCY_dom_sf"/>
</dbReference>
<dbReference type="PROSITE" id="PS50970">
    <property type="entry name" value="HCY"/>
    <property type="match status" value="1"/>
</dbReference>
<dbReference type="NCBIfam" id="NF007020">
    <property type="entry name" value="PRK09485.1"/>
    <property type="match status" value="1"/>
</dbReference>
<dbReference type="GO" id="GO:0033528">
    <property type="term" value="P:S-methylmethionine cycle"/>
    <property type="evidence" value="ECO:0007669"/>
    <property type="project" value="TreeGrafter"/>
</dbReference>
<feature type="binding site" evidence="6">
    <location>
        <position position="348"/>
    </location>
    <ligand>
        <name>Zn(2+)</name>
        <dbReference type="ChEBI" id="CHEBI:29105"/>
    </ligand>
</feature>
<dbReference type="Pfam" id="PF02574">
    <property type="entry name" value="S-methyl_trans"/>
    <property type="match status" value="2"/>
</dbReference>
<reference evidence="8" key="1">
    <citation type="submission" date="2020-11" db="EMBL/GenBank/DDBJ databases">
        <authorList>
            <person name="Tran Van P."/>
        </authorList>
    </citation>
    <scope>NUCLEOTIDE SEQUENCE</scope>
</reference>
<dbReference type="GO" id="GO:0008898">
    <property type="term" value="F:S-adenosylmethionine-homocysteine S-methyltransferase activity"/>
    <property type="evidence" value="ECO:0007669"/>
    <property type="project" value="TreeGrafter"/>
</dbReference>
<evidence type="ECO:0000313" key="8">
    <source>
        <dbReference type="EMBL" id="CAD7273122.1"/>
    </source>
</evidence>
<protein>
    <recommendedName>
        <fullName evidence="7">Hcy-binding domain-containing protein</fullName>
    </recommendedName>
</protein>
<keyword evidence="4 6" id="KW-0862">Zinc</keyword>
<keyword evidence="9" id="KW-1185">Reference proteome</keyword>
<evidence type="ECO:0000256" key="1">
    <source>
        <dbReference type="ARBA" id="ARBA00022603"/>
    </source>
</evidence>
<evidence type="ECO:0000256" key="4">
    <source>
        <dbReference type="ARBA" id="ARBA00022833"/>
    </source>
</evidence>
<accession>A0A7R9G8G9</accession>
<proteinExistence type="predicted"/>
<keyword evidence="3 6" id="KW-0479">Metal-binding</keyword>
<dbReference type="GO" id="GO:0046872">
    <property type="term" value="F:metal ion binding"/>
    <property type="evidence" value="ECO:0007669"/>
    <property type="project" value="UniProtKB-KW"/>
</dbReference>
<comment type="cofactor">
    <cofactor evidence="6">
        <name>Zn(2+)</name>
        <dbReference type="ChEBI" id="CHEBI:29105"/>
    </cofactor>
</comment>
<dbReference type="PANTHER" id="PTHR46015:SF1">
    <property type="entry name" value="HOMOCYSTEINE S-METHYLTRANSFERASE-LIKE ISOFORM 1"/>
    <property type="match status" value="1"/>
</dbReference>
<dbReference type="GO" id="GO:0032259">
    <property type="term" value="P:methylation"/>
    <property type="evidence" value="ECO:0007669"/>
    <property type="project" value="UniProtKB-KW"/>
</dbReference>
<dbReference type="Gene3D" id="3.20.20.330">
    <property type="entry name" value="Homocysteine-binding-like domain"/>
    <property type="match status" value="2"/>
</dbReference>
<dbReference type="OrthoDB" id="261426at2759"/>
<keyword evidence="1 6" id="KW-0489">Methyltransferase</keyword>
<evidence type="ECO:0000256" key="2">
    <source>
        <dbReference type="ARBA" id="ARBA00022679"/>
    </source>
</evidence>
<feature type="binding site" evidence="6">
    <location>
        <position position="413"/>
    </location>
    <ligand>
        <name>Zn(2+)</name>
        <dbReference type="ChEBI" id="CHEBI:29105"/>
    </ligand>
</feature>
<sequence>MSITILDGGLATCIEKLFQRHLGNGSLWSAKILAQEPSVITAVHEAFLAAGASIITTATYQASVDGFEKFLGLDRKSAIDVIRRSRAAGVKNGRAQRNDSDVPGDIAAHARRGLTKRLLFHYLLRLYRCANMSITILDGGLATCIEKLFQRHLGNGSLWSAKILAQEPSVITAVHEAFLAAGASIITTATYQASVDGFEKFLGLDRKSAIDVIRRSVLLAKTAKGNQGKTAEGSVGPYGACLADGSEYTGSYLNDATITNEFLKAWHRPRIEALLSEGVDVLAVETLPGAREAEAIADLLKEFPGSKAWYSFSCRSGTQTSYGEDIGESVSRVVRVGGPQVFAVGVNCCSPKNVTESILRIRVCVGPEIPVIVYPNSGEEFVPSTKTFCGSAFDIVELSEQWIAAGATLVGGCCRVYPDDIRRLSQKVKML</sequence>
<organism evidence="8">
    <name type="scientific">Notodromas monacha</name>
    <dbReference type="NCBI Taxonomy" id="399045"/>
    <lineage>
        <taxon>Eukaryota</taxon>
        <taxon>Metazoa</taxon>
        <taxon>Ecdysozoa</taxon>
        <taxon>Arthropoda</taxon>
        <taxon>Crustacea</taxon>
        <taxon>Oligostraca</taxon>
        <taxon>Ostracoda</taxon>
        <taxon>Podocopa</taxon>
        <taxon>Podocopida</taxon>
        <taxon>Cypridocopina</taxon>
        <taxon>Cypridoidea</taxon>
        <taxon>Cyprididae</taxon>
        <taxon>Notodromas</taxon>
    </lineage>
</organism>